<dbReference type="InterPro" id="IPR001138">
    <property type="entry name" value="Zn2Cys6_DnaBD"/>
</dbReference>
<feature type="compositionally biased region" description="Low complexity" evidence="6">
    <location>
        <begin position="820"/>
        <end position="841"/>
    </location>
</feature>
<feature type="compositionally biased region" description="Low complexity" evidence="6">
    <location>
        <begin position="688"/>
        <end position="704"/>
    </location>
</feature>
<dbReference type="SUPFAM" id="SSF57701">
    <property type="entry name" value="Zn2/Cys6 DNA-binding domain"/>
    <property type="match status" value="1"/>
</dbReference>
<evidence type="ECO:0000256" key="1">
    <source>
        <dbReference type="ARBA" id="ARBA00004123"/>
    </source>
</evidence>
<dbReference type="CDD" id="cd12148">
    <property type="entry name" value="fungal_TF_MHR"/>
    <property type="match status" value="1"/>
</dbReference>
<evidence type="ECO:0000256" key="5">
    <source>
        <dbReference type="ARBA" id="ARBA00023242"/>
    </source>
</evidence>
<organism evidence="8 9">
    <name type="scientific">Phialemonium thermophilum</name>
    <dbReference type="NCBI Taxonomy" id="223376"/>
    <lineage>
        <taxon>Eukaryota</taxon>
        <taxon>Fungi</taxon>
        <taxon>Dikarya</taxon>
        <taxon>Ascomycota</taxon>
        <taxon>Pezizomycotina</taxon>
        <taxon>Sordariomycetes</taxon>
        <taxon>Sordariomycetidae</taxon>
        <taxon>Cephalothecales</taxon>
        <taxon>Cephalothecaceae</taxon>
        <taxon>Phialemonium</taxon>
    </lineage>
</organism>
<name>A0ABR3WW83_9PEZI</name>
<feature type="region of interest" description="Disordered" evidence="6">
    <location>
        <begin position="85"/>
        <end position="114"/>
    </location>
</feature>
<dbReference type="PROSITE" id="PS00463">
    <property type="entry name" value="ZN2_CY6_FUNGAL_1"/>
    <property type="match status" value="1"/>
</dbReference>
<gene>
    <name evidence="8" type="ORF">VTK73DRAFT_4011</name>
</gene>
<dbReference type="Pfam" id="PF00172">
    <property type="entry name" value="Zn_clus"/>
    <property type="match status" value="1"/>
</dbReference>
<feature type="compositionally biased region" description="Polar residues" evidence="6">
    <location>
        <begin position="661"/>
        <end position="674"/>
    </location>
</feature>
<accession>A0ABR3WW83</accession>
<keyword evidence="9" id="KW-1185">Reference proteome</keyword>
<evidence type="ECO:0000259" key="7">
    <source>
        <dbReference type="PROSITE" id="PS50048"/>
    </source>
</evidence>
<dbReference type="PROSITE" id="PS50048">
    <property type="entry name" value="ZN2_CY6_FUNGAL_2"/>
    <property type="match status" value="1"/>
</dbReference>
<evidence type="ECO:0000313" key="8">
    <source>
        <dbReference type="EMBL" id="KAL1867749.1"/>
    </source>
</evidence>
<feature type="region of interest" description="Disordered" evidence="6">
    <location>
        <begin position="891"/>
        <end position="910"/>
    </location>
</feature>
<comment type="subcellular location">
    <subcellularLocation>
        <location evidence="1">Nucleus</location>
    </subcellularLocation>
</comment>
<feature type="compositionally biased region" description="Low complexity" evidence="6">
    <location>
        <begin position="86"/>
        <end position="105"/>
    </location>
</feature>
<dbReference type="EMBL" id="JAZHXJ010000232">
    <property type="protein sequence ID" value="KAL1867749.1"/>
    <property type="molecule type" value="Genomic_DNA"/>
</dbReference>
<dbReference type="Pfam" id="PF04082">
    <property type="entry name" value="Fungal_trans"/>
    <property type="match status" value="1"/>
</dbReference>
<reference evidence="8 9" key="1">
    <citation type="journal article" date="2024" name="Commun. Biol.">
        <title>Comparative genomic analysis of thermophilic fungi reveals convergent evolutionary adaptations and gene losses.</title>
        <authorList>
            <person name="Steindorff A.S."/>
            <person name="Aguilar-Pontes M.V."/>
            <person name="Robinson A.J."/>
            <person name="Andreopoulos B."/>
            <person name="LaButti K."/>
            <person name="Kuo A."/>
            <person name="Mondo S."/>
            <person name="Riley R."/>
            <person name="Otillar R."/>
            <person name="Haridas S."/>
            <person name="Lipzen A."/>
            <person name="Grimwood J."/>
            <person name="Schmutz J."/>
            <person name="Clum A."/>
            <person name="Reid I.D."/>
            <person name="Moisan M.C."/>
            <person name="Butler G."/>
            <person name="Nguyen T.T.M."/>
            <person name="Dewar K."/>
            <person name="Conant G."/>
            <person name="Drula E."/>
            <person name="Henrissat B."/>
            <person name="Hansel C."/>
            <person name="Singer S."/>
            <person name="Hutchinson M.I."/>
            <person name="de Vries R.P."/>
            <person name="Natvig D.O."/>
            <person name="Powell A.J."/>
            <person name="Tsang A."/>
            <person name="Grigoriev I.V."/>
        </authorList>
    </citation>
    <scope>NUCLEOTIDE SEQUENCE [LARGE SCALE GENOMIC DNA]</scope>
    <source>
        <strain evidence="8 9">ATCC 24622</strain>
    </source>
</reference>
<sequence length="910" mass="98693">MGTPEDAGEDPQGTSQSHELLACVSCRSRKLKCDRRKPACTRCAKVKSECVYPESRRKPALKRRNVKELEERLAKVEGLLNEARNAGRASGSGSSGDADGLDAQGVSPDDDMADTGAMFFGSGFDFDESFVSNLLNGDMPPVPPARPGASHGPAFEAAPEGRQGPQFDPLSPGELVGLGQFEALPPFEMIEELHEAYFQRQQHFIPIIHKARYLKAFYSPPHMRPPMCLQYAIWTMATAGHEKYAAYQDVFYRRTRRYLEEDELKGYGEQFMSISHVQAWALTATIEARCMYFTRAGMSSARCVRLIHMMGLHRLDDQSETERPMLPTIPPAQSWVEQEERRRCLWGAFCIDSHASISTGWPNLVDIDEVTTRLPSSEEAFNGGREETAPTLQEALNGAGFSSFASSAIVCFIFVRVLKHIHRPTPNDRPDDIDHGAFWKRHREIDNTLSSIFMFLPERFRLPKNIRDPTAVNCNLNLHASVICLHNAACDKVEVHNLPPQVKRVSLDRAVTAAQEIVNIMRLTSHLNSPYKTPMAALSLYCAASVFVHQAKDDPASFEAENLEFMITCMQAIGKDHLITKAFLEQIISDVERHNLGGALKIPLSAMKPANMHFQNIPLLARSSISSGELRSPIERRPPMGKSWGCGVILENQPAGVEVGDSSTDTSPETNPASSLGVPGAKRKRTAASETPSSGSSLSGGASAPRQWSSRGPAIPVATAAILSQPPDFHTRTGTAVVGEASAMGASSSFWSTSGGRAQAGGMGIPQMPGGAPWGSFAAELPNRSGSPYAAPVTAPTATHSGPGPTLLGGDPGVGVMASGSQAGGSASASAQAYRQRQAQQPPDEQMQVLDMFQDLLEGQWGLTDPPSIYAHVSGLLNKARTDFGGVVENHQWDVTPEGGEGAEEGQRRR</sequence>
<evidence type="ECO:0000256" key="2">
    <source>
        <dbReference type="ARBA" id="ARBA00022723"/>
    </source>
</evidence>
<dbReference type="PANTHER" id="PTHR47338:SF10">
    <property type="entry name" value="TRANSCRIPTION FACTOR DOMAIN-CONTAINING PROTEIN-RELATED"/>
    <property type="match status" value="1"/>
</dbReference>
<feature type="domain" description="Zn(2)-C6 fungal-type" evidence="7">
    <location>
        <begin position="22"/>
        <end position="52"/>
    </location>
</feature>
<keyword evidence="2" id="KW-0479">Metal-binding</keyword>
<evidence type="ECO:0000256" key="4">
    <source>
        <dbReference type="ARBA" id="ARBA00023163"/>
    </source>
</evidence>
<feature type="region of interest" description="Disordered" evidence="6">
    <location>
        <begin position="820"/>
        <end position="844"/>
    </location>
</feature>
<keyword evidence="4" id="KW-0804">Transcription</keyword>
<proteinExistence type="predicted"/>
<dbReference type="SMART" id="SM00906">
    <property type="entry name" value="Fungal_trans"/>
    <property type="match status" value="1"/>
</dbReference>
<comment type="caution">
    <text evidence="8">The sequence shown here is derived from an EMBL/GenBank/DDBJ whole genome shotgun (WGS) entry which is preliminary data.</text>
</comment>
<keyword evidence="5" id="KW-0539">Nucleus</keyword>
<evidence type="ECO:0000256" key="3">
    <source>
        <dbReference type="ARBA" id="ARBA00023015"/>
    </source>
</evidence>
<dbReference type="SMART" id="SM00066">
    <property type="entry name" value="GAL4"/>
    <property type="match status" value="1"/>
</dbReference>
<dbReference type="InterPro" id="IPR050815">
    <property type="entry name" value="TF_fung"/>
</dbReference>
<dbReference type="CDD" id="cd00067">
    <property type="entry name" value="GAL4"/>
    <property type="match status" value="1"/>
</dbReference>
<protein>
    <recommendedName>
        <fullName evidence="7">Zn(2)-C6 fungal-type domain-containing protein</fullName>
    </recommendedName>
</protein>
<dbReference type="PANTHER" id="PTHR47338">
    <property type="entry name" value="ZN(II)2CYS6 TRANSCRIPTION FACTOR (EUROFUNG)-RELATED"/>
    <property type="match status" value="1"/>
</dbReference>
<evidence type="ECO:0000256" key="6">
    <source>
        <dbReference type="SAM" id="MobiDB-lite"/>
    </source>
</evidence>
<feature type="region of interest" description="Disordered" evidence="6">
    <location>
        <begin position="657"/>
        <end position="711"/>
    </location>
</feature>
<feature type="region of interest" description="Disordered" evidence="6">
    <location>
        <begin position="142"/>
        <end position="163"/>
    </location>
</feature>
<evidence type="ECO:0000313" key="9">
    <source>
        <dbReference type="Proteomes" id="UP001586593"/>
    </source>
</evidence>
<dbReference type="InterPro" id="IPR036864">
    <property type="entry name" value="Zn2-C6_fun-type_DNA-bd_sf"/>
</dbReference>
<dbReference type="InterPro" id="IPR007219">
    <property type="entry name" value="XnlR_reg_dom"/>
</dbReference>
<dbReference type="Proteomes" id="UP001586593">
    <property type="component" value="Unassembled WGS sequence"/>
</dbReference>
<dbReference type="Gene3D" id="4.10.240.10">
    <property type="entry name" value="Zn(2)-C6 fungal-type DNA-binding domain"/>
    <property type="match status" value="1"/>
</dbReference>
<keyword evidence="3" id="KW-0805">Transcription regulation</keyword>